<organism evidence="1 2">
    <name type="scientific">Moniliophthora roreri</name>
    <name type="common">Frosty pod rot fungus</name>
    <name type="synonym">Monilia roreri</name>
    <dbReference type="NCBI Taxonomy" id="221103"/>
    <lineage>
        <taxon>Eukaryota</taxon>
        <taxon>Fungi</taxon>
        <taxon>Dikarya</taxon>
        <taxon>Basidiomycota</taxon>
        <taxon>Agaricomycotina</taxon>
        <taxon>Agaricomycetes</taxon>
        <taxon>Agaricomycetidae</taxon>
        <taxon>Agaricales</taxon>
        <taxon>Marasmiineae</taxon>
        <taxon>Marasmiaceae</taxon>
        <taxon>Moniliophthora</taxon>
    </lineage>
</organism>
<reference evidence="1 2" key="1">
    <citation type="submission" date="2015-12" db="EMBL/GenBank/DDBJ databases">
        <title>Draft genome sequence of Moniliophthora roreri, the causal agent of frosty pod rot of cacao.</title>
        <authorList>
            <person name="Aime M.C."/>
            <person name="Diaz-Valderrama J.R."/>
            <person name="Kijpornyongpan T."/>
            <person name="Phillips-Mora W."/>
        </authorList>
    </citation>
    <scope>NUCLEOTIDE SEQUENCE [LARGE SCALE GENOMIC DNA]</scope>
    <source>
        <strain evidence="1 2">MCA 2952</strain>
    </source>
</reference>
<evidence type="ECO:0000313" key="1">
    <source>
        <dbReference type="EMBL" id="KTB41509.1"/>
    </source>
</evidence>
<evidence type="ECO:0000313" key="2">
    <source>
        <dbReference type="Proteomes" id="UP000054988"/>
    </source>
</evidence>
<comment type="caution">
    <text evidence="1">The sequence shown here is derived from an EMBL/GenBank/DDBJ whole genome shotgun (WGS) entry which is preliminary data.</text>
</comment>
<name>A0A0W0FZB6_MONRR</name>
<dbReference type="Proteomes" id="UP000054988">
    <property type="component" value="Unassembled WGS sequence"/>
</dbReference>
<protein>
    <submittedName>
        <fullName evidence="1">Uncharacterized protein</fullName>
    </submittedName>
</protein>
<accession>A0A0W0FZB6</accession>
<dbReference type="EMBL" id="LATX01001448">
    <property type="protein sequence ID" value="KTB41509.1"/>
    <property type="molecule type" value="Genomic_DNA"/>
</dbReference>
<dbReference type="AlphaFoldDB" id="A0A0W0FZB6"/>
<gene>
    <name evidence="1" type="ORF">WG66_5912</name>
</gene>
<proteinExistence type="predicted"/>
<sequence>MSLAGCSDFSIKGKSTLNNVNGHQLNGPITANVINFSSQTMVERTEYDEFEYVKRGHISSMKEIHSELSEWDWELQNEEPIARHKVQKTVYTVELHPNRQSKYTAVLYEGKDAHKAWTKDFEKFSCTRKPGIAQLFGINRSEIPMLIFHHELIPCAHFFNGTSIWMDIYIQHLTANMGCSEDNLWMSTAGGVLFSGPYGPSAPLPQSYADESIIVPSTVDMLKDDTCIGFFINFGWSVDNNVLQRARRNARSTYLDNLFPAAAEGHQPKDSDHPSWSSTTHPYLRDLWWNSPDHLLMNVIGGLRFDAVYRPSMEAVARWPQGASSLWSWWKCEGLKKETVLDGGLTRLELDLTRGEKVYLEARNAWENFQKEWLLQSSSVFSAVDVTRGKENFFVVDPPFLEMRSTRRPTASRTLRNDEYPVKDTPPAPIYLFLHPLPMSVSELVSWIEGQPYFWSFDETSQSQMSEEECERWGLPMLTPSTRQSDSSVQLYSFPTHIYNTLQDWQKARGFDPATSDWARCMGNPELKIIVDSHQFKQVVDVQGWFALATLIYVLTDYDSLRKQWLMVLKHRTCTILN</sequence>